<dbReference type="Gramene" id="PHT68462">
    <property type="protein sequence ID" value="PHT68462"/>
    <property type="gene ID" value="T459_27949"/>
</dbReference>
<name>A0A2G2YFD5_CAPAN</name>
<protein>
    <submittedName>
        <fullName evidence="1">Uncharacterized protein</fullName>
    </submittedName>
</protein>
<dbReference type="Gene3D" id="3.40.50.1820">
    <property type="entry name" value="alpha/beta hydrolase"/>
    <property type="match status" value="1"/>
</dbReference>
<dbReference type="STRING" id="4072.A0A2G2YFD5"/>
<keyword evidence="2" id="KW-1185">Reference proteome</keyword>
<gene>
    <name evidence="1" type="ORF">T459_27949</name>
</gene>
<evidence type="ECO:0000313" key="1">
    <source>
        <dbReference type="EMBL" id="PHT68462.1"/>
    </source>
</evidence>
<dbReference type="InterPro" id="IPR029058">
    <property type="entry name" value="AB_hydrolase_fold"/>
</dbReference>
<reference evidence="1 2" key="2">
    <citation type="journal article" date="2017" name="Genome Biol.">
        <title>New reference genome sequences of hot pepper reveal the massive evolution of plant disease-resistance genes by retroduplication.</title>
        <authorList>
            <person name="Kim S."/>
            <person name="Park J."/>
            <person name="Yeom S.I."/>
            <person name="Kim Y.M."/>
            <person name="Seo E."/>
            <person name="Kim K.T."/>
            <person name="Kim M.S."/>
            <person name="Lee J.M."/>
            <person name="Cheong K."/>
            <person name="Shin H.S."/>
            <person name="Kim S.B."/>
            <person name="Han K."/>
            <person name="Lee J."/>
            <person name="Park M."/>
            <person name="Lee H.A."/>
            <person name="Lee H.Y."/>
            <person name="Lee Y."/>
            <person name="Oh S."/>
            <person name="Lee J.H."/>
            <person name="Choi E."/>
            <person name="Choi E."/>
            <person name="Lee S.E."/>
            <person name="Jeon J."/>
            <person name="Kim H."/>
            <person name="Choi G."/>
            <person name="Song H."/>
            <person name="Lee J."/>
            <person name="Lee S.C."/>
            <person name="Kwon J.K."/>
            <person name="Lee H.Y."/>
            <person name="Koo N."/>
            <person name="Hong Y."/>
            <person name="Kim R.W."/>
            <person name="Kang W.H."/>
            <person name="Huh J.H."/>
            <person name="Kang B.C."/>
            <person name="Yang T.J."/>
            <person name="Lee Y.H."/>
            <person name="Bennetzen J.L."/>
            <person name="Choi D."/>
        </authorList>
    </citation>
    <scope>NUCLEOTIDE SEQUENCE [LARGE SCALE GENOMIC DNA]</scope>
    <source>
        <strain evidence="2">cv. CM334</strain>
    </source>
</reference>
<dbReference type="AlphaFoldDB" id="A0A2G2YFD5"/>
<reference evidence="1 2" key="1">
    <citation type="journal article" date="2014" name="Nat. Genet.">
        <title>Genome sequence of the hot pepper provides insights into the evolution of pungency in Capsicum species.</title>
        <authorList>
            <person name="Kim S."/>
            <person name="Park M."/>
            <person name="Yeom S.I."/>
            <person name="Kim Y.M."/>
            <person name="Lee J.M."/>
            <person name="Lee H.A."/>
            <person name="Seo E."/>
            <person name="Choi J."/>
            <person name="Cheong K."/>
            <person name="Kim K.T."/>
            <person name="Jung K."/>
            <person name="Lee G.W."/>
            <person name="Oh S.K."/>
            <person name="Bae C."/>
            <person name="Kim S.B."/>
            <person name="Lee H.Y."/>
            <person name="Kim S.Y."/>
            <person name="Kim M.S."/>
            <person name="Kang B.C."/>
            <person name="Jo Y.D."/>
            <person name="Yang H.B."/>
            <person name="Jeong H.J."/>
            <person name="Kang W.H."/>
            <person name="Kwon J.K."/>
            <person name="Shin C."/>
            <person name="Lim J.Y."/>
            <person name="Park J.H."/>
            <person name="Huh J.H."/>
            <person name="Kim J.S."/>
            <person name="Kim B.D."/>
            <person name="Cohen O."/>
            <person name="Paran I."/>
            <person name="Suh M.C."/>
            <person name="Lee S.B."/>
            <person name="Kim Y.K."/>
            <person name="Shin Y."/>
            <person name="Noh S.J."/>
            <person name="Park J."/>
            <person name="Seo Y.S."/>
            <person name="Kwon S.Y."/>
            <person name="Kim H.A."/>
            <person name="Park J.M."/>
            <person name="Kim H.J."/>
            <person name="Choi S.B."/>
            <person name="Bosland P.W."/>
            <person name="Reeves G."/>
            <person name="Jo S.H."/>
            <person name="Lee B.W."/>
            <person name="Cho H.T."/>
            <person name="Choi H.S."/>
            <person name="Lee M.S."/>
            <person name="Yu Y."/>
            <person name="Do Choi Y."/>
            <person name="Park B.S."/>
            <person name="van Deynze A."/>
            <person name="Ashrafi H."/>
            <person name="Hill T."/>
            <person name="Kim W.T."/>
            <person name="Pai H.S."/>
            <person name="Ahn H.K."/>
            <person name="Yeam I."/>
            <person name="Giovannoni J.J."/>
            <person name="Rose J.K."/>
            <person name="Sorensen I."/>
            <person name="Lee S.J."/>
            <person name="Kim R.W."/>
            <person name="Choi I.Y."/>
            <person name="Choi B.S."/>
            <person name="Lim J.S."/>
            <person name="Lee Y.H."/>
            <person name="Choi D."/>
        </authorList>
    </citation>
    <scope>NUCLEOTIDE SEQUENCE [LARGE SCALE GENOMIC DNA]</scope>
    <source>
        <strain evidence="2">cv. CM334</strain>
    </source>
</reference>
<dbReference type="Proteomes" id="UP000222542">
    <property type="component" value="Unassembled WGS sequence"/>
</dbReference>
<organism evidence="1 2">
    <name type="scientific">Capsicum annuum</name>
    <name type="common">Capsicum pepper</name>
    <dbReference type="NCBI Taxonomy" id="4072"/>
    <lineage>
        <taxon>Eukaryota</taxon>
        <taxon>Viridiplantae</taxon>
        <taxon>Streptophyta</taxon>
        <taxon>Embryophyta</taxon>
        <taxon>Tracheophyta</taxon>
        <taxon>Spermatophyta</taxon>
        <taxon>Magnoliopsida</taxon>
        <taxon>eudicotyledons</taxon>
        <taxon>Gunneridae</taxon>
        <taxon>Pentapetalae</taxon>
        <taxon>asterids</taxon>
        <taxon>lamiids</taxon>
        <taxon>Solanales</taxon>
        <taxon>Solanaceae</taxon>
        <taxon>Solanoideae</taxon>
        <taxon>Capsiceae</taxon>
        <taxon>Capsicum</taxon>
    </lineage>
</organism>
<sequence length="94" mass="10742">MEKPHALSQPMPPVFYISQIPNSLSLWMGYRGNDGLPDVIDVQHTLKELKSKPDLLYIEEYGHIDFLLSIKAKADVCDGMIRFFNSIQKVSSFK</sequence>
<accession>A0A2G2YFD5</accession>
<dbReference type="EMBL" id="AYRZ02000011">
    <property type="protein sequence ID" value="PHT68462.1"/>
    <property type="molecule type" value="Genomic_DNA"/>
</dbReference>
<proteinExistence type="predicted"/>
<comment type="caution">
    <text evidence="1">The sequence shown here is derived from an EMBL/GenBank/DDBJ whole genome shotgun (WGS) entry which is preliminary data.</text>
</comment>
<evidence type="ECO:0000313" key="2">
    <source>
        <dbReference type="Proteomes" id="UP000222542"/>
    </source>
</evidence>